<feature type="active site" evidence="19">
    <location>
        <position position="162"/>
    </location>
</feature>
<dbReference type="AlphaFoldDB" id="A0AAE3JPA0"/>
<dbReference type="InterPro" id="IPR016166">
    <property type="entry name" value="FAD-bd_PCMH"/>
</dbReference>
<sequence length="338" mass="37905">MKIRNNVALKNYNTFGIAAKARFFCEITTVKELEQALRLKEYQKKVILGGGSNMLIVKNIEALVIHIGLKGIHMVEENDEVAIIKAMAGENWHNLVLWTLEQGYGGLENLSLIPGNTGTAPIQNIGAYGVELKDVFVSCEAMNTETLAIRTFSKEECRFGYRDSFFKKEGKGKYIVISVTLKLTKKNHKLQTSYGAIEVELKNNGINNPTIKDISDAVISIRRSKLPDPKVLGNSGSFFKNPILDKKEFDIFTNRHPEAPYYKITENEFKIPAGWLIEQCGFKGKRFEDAGVHKNQALVLVNYGNATGAEIMDLAVSIQENVFKRFKINISPEVNIIN</sequence>
<evidence type="ECO:0000313" key="22">
    <source>
        <dbReference type="Proteomes" id="UP001200642"/>
    </source>
</evidence>
<organism evidence="21 22">
    <name type="scientific">Cerina litoralis</name>
    <dbReference type="NCBI Taxonomy" id="2874477"/>
    <lineage>
        <taxon>Bacteria</taxon>
        <taxon>Pseudomonadati</taxon>
        <taxon>Bacteroidota</taxon>
        <taxon>Flavobacteriia</taxon>
        <taxon>Flavobacteriales</taxon>
        <taxon>Flavobacteriaceae</taxon>
        <taxon>Cerina</taxon>
    </lineage>
</organism>
<keyword evidence="13 19" id="KW-0573">Peptidoglycan synthesis</keyword>
<gene>
    <name evidence="19 21" type="primary">murB</name>
    <name evidence="21" type="ORF">K8352_14290</name>
</gene>
<dbReference type="HAMAP" id="MF_00037">
    <property type="entry name" value="MurB"/>
    <property type="match status" value="1"/>
</dbReference>
<keyword evidence="15 19" id="KW-0131">Cell cycle</keyword>
<dbReference type="InterPro" id="IPR003170">
    <property type="entry name" value="MurB"/>
</dbReference>
<comment type="similarity">
    <text evidence="19">Belongs to the MurB family.</text>
</comment>
<evidence type="ECO:0000256" key="2">
    <source>
        <dbReference type="ARBA" id="ARBA00003921"/>
    </source>
</evidence>
<evidence type="ECO:0000256" key="10">
    <source>
        <dbReference type="ARBA" id="ARBA00022827"/>
    </source>
</evidence>
<evidence type="ECO:0000256" key="17">
    <source>
        <dbReference type="ARBA" id="ARBA00031026"/>
    </source>
</evidence>
<evidence type="ECO:0000256" key="13">
    <source>
        <dbReference type="ARBA" id="ARBA00022984"/>
    </source>
</evidence>
<comment type="subcellular location">
    <subcellularLocation>
        <location evidence="3 19">Cytoplasm</location>
    </subcellularLocation>
</comment>
<comment type="cofactor">
    <cofactor evidence="1 19">
        <name>FAD</name>
        <dbReference type="ChEBI" id="CHEBI:57692"/>
    </cofactor>
</comment>
<dbReference type="SUPFAM" id="SSF56176">
    <property type="entry name" value="FAD-binding/transporter-associated domain-like"/>
    <property type="match status" value="1"/>
</dbReference>
<evidence type="ECO:0000256" key="15">
    <source>
        <dbReference type="ARBA" id="ARBA00023306"/>
    </source>
</evidence>
<comment type="catalytic activity">
    <reaction evidence="18 19">
        <text>UDP-N-acetyl-alpha-D-muramate + NADP(+) = UDP-N-acetyl-3-O-(1-carboxyvinyl)-alpha-D-glucosamine + NADPH + H(+)</text>
        <dbReference type="Rhea" id="RHEA:12248"/>
        <dbReference type="ChEBI" id="CHEBI:15378"/>
        <dbReference type="ChEBI" id="CHEBI:57783"/>
        <dbReference type="ChEBI" id="CHEBI:58349"/>
        <dbReference type="ChEBI" id="CHEBI:68483"/>
        <dbReference type="ChEBI" id="CHEBI:70757"/>
        <dbReference type="EC" id="1.3.1.98"/>
    </reaction>
</comment>
<dbReference type="NCBIfam" id="TIGR00179">
    <property type="entry name" value="murB"/>
    <property type="match status" value="1"/>
</dbReference>
<evidence type="ECO:0000256" key="16">
    <source>
        <dbReference type="ARBA" id="ARBA00023316"/>
    </source>
</evidence>
<dbReference type="Pfam" id="PF01565">
    <property type="entry name" value="FAD_binding_4"/>
    <property type="match status" value="1"/>
</dbReference>
<dbReference type="GO" id="GO:0005829">
    <property type="term" value="C:cytosol"/>
    <property type="evidence" value="ECO:0007669"/>
    <property type="project" value="TreeGrafter"/>
</dbReference>
<dbReference type="PANTHER" id="PTHR21071">
    <property type="entry name" value="UDP-N-ACETYLENOLPYRUVOYLGLUCOSAMINE REDUCTASE"/>
    <property type="match status" value="1"/>
</dbReference>
<dbReference type="Proteomes" id="UP001200642">
    <property type="component" value="Unassembled WGS sequence"/>
</dbReference>
<dbReference type="Gene3D" id="3.90.78.10">
    <property type="entry name" value="UDP-N-acetylenolpyruvoylglucosamine reductase, C-terminal domain"/>
    <property type="match status" value="1"/>
</dbReference>
<keyword evidence="22" id="KW-1185">Reference proteome</keyword>
<feature type="active site" evidence="19">
    <location>
        <position position="333"/>
    </location>
</feature>
<dbReference type="RefSeq" id="WP_317903068.1">
    <property type="nucleotide sequence ID" value="NZ_JAIRBC010000022.1"/>
</dbReference>
<dbReference type="SUPFAM" id="SSF56194">
    <property type="entry name" value="Uridine diphospho-N-Acetylenolpyruvylglucosamine reductase, MurB, C-terminal domain"/>
    <property type="match status" value="1"/>
</dbReference>
<evidence type="ECO:0000256" key="7">
    <source>
        <dbReference type="ARBA" id="ARBA00022490"/>
    </source>
</evidence>
<dbReference type="EMBL" id="JAIRBC010000022">
    <property type="protein sequence ID" value="MCG2461925.1"/>
    <property type="molecule type" value="Genomic_DNA"/>
</dbReference>
<evidence type="ECO:0000256" key="6">
    <source>
        <dbReference type="ARBA" id="ARBA00015188"/>
    </source>
</evidence>
<dbReference type="Gene3D" id="3.30.465.10">
    <property type="match status" value="1"/>
</dbReference>
<keyword evidence="9 19" id="KW-0285">Flavoprotein</keyword>
<evidence type="ECO:0000256" key="9">
    <source>
        <dbReference type="ARBA" id="ARBA00022630"/>
    </source>
</evidence>
<proteinExistence type="inferred from homology"/>
<evidence type="ECO:0000256" key="19">
    <source>
        <dbReference type="HAMAP-Rule" id="MF_00037"/>
    </source>
</evidence>
<protein>
    <recommendedName>
        <fullName evidence="6 19">UDP-N-acetylenolpyruvoylglucosamine reductase</fullName>
        <ecNumber evidence="5 19">1.3.1.98</ecNumber>
    </recommendedName>
    <alternativeName>
        <fullName evidence="17 19">UDP-N-acetylmuramate dehydrogenase</fullName>
    </alternativeName>
</protein>
<dbReference type="InterPro" id="IPR036318">
    <property type="entry name" value="FAD-bd_PCMH-like_sf"/>
</dbReference>
<dbReference type="PROSITE" id="PS51387">
    <property type="entry name" value="FAD_PCMH"/>
    <property type="match status" value="1"/>
</dbReference>
<keyword evidence="8 19" id="KW-0132">Cell division</keyword>
<evidence type="ECO:0000256" key="3">
    <source>
        <dbReference type="ARBA" id="ARBA00004496"/>
    </source>
</evidence>
<dbReference type="NCBIfam" id="NF000755">
    <property type="entry name" value="PRK00046.1"/>
    <property type="match status" value="1"/>
</dbReference>
<dbReference type="InterPro" id="IPR006094">
    <property type="entry name" value="Oxid_FAD_bind_N"/>
</dbReference>
<dbReference type="GO" id="GO:0071555">
    <property type="term" value="P:cell wall organization"/>
    <property type="evidence" value="ECO:0007669"/>
    <property type="project" value="UniProtKB-KW"/>
</dbReference>
<keyword evidence="16 19" id="KW-0961">Cell wall biogenesis/degradation</keyword>
<dbReference type="GO" id="GO:0009252">
    <property type="term" value="P:peptidoglycan biosynthetic process"/>
    <property type="evidence" value="ECO:0007669"/>
    <property type="project" value="UniProtKB-UniRule"/>
</dbReference>
<dbReference type="EC" id="1.3.1.98" evidence="5 19"/>
<feature type="active site" description="Proton donor" evidence="19">
    <location>
        <position position="237"/>
    </location>
</feature>
<dbReference type="GO" id="GO:0008762">
    <property type="term" value="F:UDP-N-acetylmuramate dehydrogenase activity"/>
    <property type="evidence" value="ECO:0007669"/>
    <property type="project" value="UniProtKB-UniRule"/>
</dbReference>
<comment type="pathway">
    <text evidence="4 19">Cell wall biogenesis; peptidoglycan biosynthesis.</text>
</comment>
<dbReference type="InterPro" id="IPR016169">
    <property type="entry name" value="FAD-bd_PCMH_sub2"/>
</dbReference>
<dbReference type="Gene3D" id="3.30.43.10">
    <property type="entry name" value="Uridine Diphospho-n-acetylenolpyruvylglucosamine Reductase, domain 2"/>
    <property type="match status" value="1"/>
</dbReference>
<comment type="function">
    <text evidence="2 19">Cell wall formation.</text>
</comment>
<evidence type="ECO:0000256" key="18">
    <source>
        <dbReference type="ARBA" id="ARBA00048914"/>
    </source>
</evidence>
<dbReference type="InterPro" id="IPR016167">
    <property type="entry name" value="FAD-bd_PCMH_sub1"/>
</dbReference>
<dbReference type="PANTHER" id="PTHR21071:SF4">
    <property type="entry name" value="UDP-N-ACETYLENOLPYRUVOYLGLUCOSAMINE REDUCTASE"/>
    <property type="match status" value="1"/>
</dbReference>
<dbReference type="InterPro" id="IPR011601">
    <property type="entry name" value="MurB_C"/>
</dbReference>
<evidence type="ECO:0000256" key="8">
    <source>
        <dbReference type="ARBA" id="ARBA00022618"/>
    </source>
</evidence>
<evidence type="ECO:0000256" key="4">
    <source>
        <dbReference type="ARBA" id="ARBA00004752"/>
    </source>
</evidence>
<name>A0AAE3JPA0_9FLAO</name>
<accession>A0AAE3JPA0</accession>
<evidence type="ECO:0000256" key="14">
    <source>
        <dbReference type="ARBA" id="ARBA00023002"/>
    </source>
</evidence>
<keyword evidence="10 19" id="KW-0274">FAD</keyword>
<evidence type="ECO:0000313" key="21">
    <source>
        <dbReference type="EMBL" id="MCG2461925.1"/>
    </source>
</evidence>
<dbReference type="GO" id="GO:0008360">
    <property type="term" value="P:regulation of cell shape"/>
    <property type="evidence" value="ECO:0007669"/>
    <property type="project" value="UniProtKB-KW"/>
</dbReference>
<evidence type="ECO:0000256" key="12">
    <source>
        <dbReference type="ARBA" id="ARBA00022960"/>
    </source>
</evidence>
<dbReference type="GO" id="GO:0051301">
    <property type="term" value="P:cell division"/>
    <property type="evidence" value="ECO:0007669"/>
    <property type="project" value="UniProtKB-KW"/>
</dbReference>
<dbReference type="Pfam" id="PF02873">
    <property type="entry name" value="MurB_C"/>
    <property type="match status" value="1"/>
</dbReference>
<keyword evidence="11 19" id="KW-0521">NADP</keyword>
<keyword evidence="14 19" id="KW-0560">Oxidoreductase</keyword>
<evidence type="ECO:0000256" key="1">
    <source>
        <dbReference type="ARBA" id="ARBA00001974"/>
    </source>
</evidence>
<evidence type="ECO:0000256" key="11">
    <source>
        <dbReference type="ARBA" id="ARBA00022857"/>
    </source>
</evidence>
<comment type="caution">
    <text evidence="21">The sequence shown here is derived from an EMBL/GenBank/DDBJ whole genome shotgun (WGS) entry which is preliminary data.</text>
</comment>
<evidence type="ECO:0000259" key="20">
    <source>
        <dbReference type="PROSITE" id="PS51387"/>
    </source>
</evidence>
<dbReference type="GO" id="GO:0071949">
    <property type="term" value="F:FAD binding"/>
    <property type="evidence" value="ECO:0007669"/>
    <property type="project" value="InterPro"/>
</dbReference>
<feature type="domain" description="FAD-binding PCMH-type" evidence="20">
    <location>
        <begin position="16"/>
        <end position="186"/>
    </location>
</feature>
<reference evidence="21" key="1">
    <citation type="submission" date="2023-02" db="EMBL/GenBank/DDBJ databases">
        <title>Genome of Flavobacteriaceae gen. nov. sp. strain F89.</title>
        <authorList>
            <person name="Wang Y."/>
        </authorList>
    </citation>
    <scope>NUCLEOTIDE SEQUENCE</scope>
    <source>
        <strain evidence="21">F89</strain>
    </source>
</reference>
<keyword evidence="12 19" id="KW-0133">Cell shape</keyword>
<keyword evidence="7 19" id="KW-0963">Cytoplasm</keyword>
<evidence type="ECO:0000256" key="5">
    <source>
        <dbReference type="ARBA" id="ARBA00012518"/>
    </source>
</evidence>
<dbReference type="InterPro" id="IPR036635">
    <property type="entry name" value="MurB_C_sf"/>
</dbReference>